<accession>A0A3M6TNC7</accession>
<feature type="region of interest" description="Disordered" evidence="1">
    <location>
        <begin position="101"/>
        <end position="135"/>
    </location>
</feature>
<keyword evidence="4" id="KW-1185">Reference proteome</keyword>
<protein>
    <submittedName>
        <fullName evidence="3">Uncharacterized protein</fullName>
    </submittedName>
</protein>
<proteinExistence type="predicted"/>
<evidence type="ECO:0000256" key="2">
    <source>
        <dbReference type="SAM" id="Phobius"/>
    </source>
</evidence>
<organism evidence="3 4">
    <name type="scientific">Pocillopora damicornis</name>
    <name type="common">Cauliflower coral</name>
    <name type="synonym">Millepora damicornis</name>
    <dbReference type="NCBI Taxonomy" id="46731"/>
    <lineage>
        <taxon>Eukaryota</taxon>
        <taxon>Metazoa</taxon>
        <taxon>Cnidaria</taxon>
        <taxon>Anthozoa</taxon>
        <taxon>Hexacorallia</taxon>
        <taxon>Scleractinia</taxon>
        <taxon>Astrocoeniina</taxon>
        <taxon>Pocilloporidae</taxon>
        <taxon>Pocillopora</taxon>
    </lineage>
</organism>
<evidence type="ECO:0000313" key="4">
    <source>
        <dbReference type="Proteomes" id="UP000275408"/>
    </source>
</evidence>
<feature type="transmembrane region" description="Helical" evidence="2">
    <location>
        <begin position="60"/>
        <end position="79"/>
    </location>
</feature>
<sequence length="194" mass="21678">MNEGVSYERKAATQYGFRTGQECECYHNSHCPSGHICQDGYCIRFDTSNDSSKISLSSNTILNVIGAIAALIFLICCCARQRRNERNDNVNTTLSIVTMDRSSTARSVQQNRNVRSEEMSSVNEQPERVESRTHQISSLVTISGPQSYSEVGHETEAPPPSYEEVMRASPETVIHEPANKQRLVVMEIYVGTPK</sequence>
<evidence type="ECO:0000313" key="3">
    <source>
        <dbReference type="EMBL" id="RMX42882.1"/>
    </source>
</evidence>
<name>A0A3M6TNC7_POCDA</name>
<keyword evidence="2" id="KW-0812">Transmembrane</keyword>
<feature type="compositionally biased region" description="Polar residues" evidence="1">
    <location>
        <begin position="101"/>
        <end position="124"/>
    </location>
</feature>
<reference evidence="3 4" key="1">
    <citation type="journal article" date="2018" name="Sci. Rep.">
        <title>Comparative analysis of the Pocillopora damicornis genome highlights role of immune system in coral evolution.</title>
        <authorList>
            <person name="Cunning R."/>
            <person name="Bay R.A."/>
            <person name="Gillette P."/>
            <person name="Baker A.C."/>
            <person name="Traylor-Knowles N."/>
        </authorList>
    </citation>
    <scope>NUCLEOTIDE SEQUENCE [LARGE SCALE GENOMIC DNA]</scope>
    <source>
        <strain evidence="3">RSMAS</strain>
        <tissue evidence="3">Whole animal</tissue>
    </source>
</reference>
<dbReference type="AlphaFoldDB" id="A0A3M6TNC7"/>
<comment type="caution">
    <text evidence="3">The sequence shown here is derived from an EMBL/GenBank/DDBJ whole genome shotgun (WGS) entry which is preliminary data.</text>
</comment>
<keyword evidence="2" id="KW-1133">Transmembrane helix</keyword>
<dbReference type="Proteomes" id="UP000275408">
    <property type="component" value="Unassembled WGS sequence"/>
</dbReference>
<evidence type="ECO:0000256" key="1">
    <source>
        <dbReference type="SAM" id="MobiDB-lite"/>
    </source>
</evidence>
<gene>
    <name evidence="3" type="ORF">pdam_00005164</name>
</gene>
<dbReference type="EMBL" id="RCHS01003253">
    <property type="protein sequence ID" value="RMX42882.1"/>
    <property type="molecule type" value="Genomic_DNA"/>
</dbReference>
<dbReference type="OrthoDB" id="10453215at2759"/>
<keyword evidence="2" id="KW-0472">Membrane</keyword>